<gene>
    <name evidence="8" type="primary">CycB3</name>
    <name evidence="8" type="ORF">CDAR_465071</name>
</gene>
<feature type="compositionally biased region" description="Low complexity" evidence="5">
    <location>
        <begin position="87"/>
        <end position="101"/>
    </location>
</feature>
<protein>
    <recommendedName>
        <fullName evidence="10">G2/mitotic-specific cyclin-B3</fullName>
    </recommendedName>
</protein>
<dbReference type="InterPro" id="IPR036915">
    <property type="entry name" value="Cyclin-like_sf"/>
</dbReference>
<dbReference type="SUPFAM" id="SSF47954">
    <property type="entry name" value="Cyclin-like"/>
    <property type="match status" value="2"/>
</dbReference>
<dbReference type="Pfam" id="PF00134">
    <property type="entry name" value="Cyclin_N"/>
    <property type="match status" value="1"/>
</dbReference>
<feature type="compositionally biased region" description="Basic and acidic residues" evidence="5">
    <location>
        <begin position="15"/>
        <end position="33"/>
    </location>
</feature>
<feature type="domain" description="Cyclin C-terminal" evidence="7">
    <location>
        <begin position="291"/>
        <end position="406"/>
    </location>
</feature>
<dbReference type="Proteomes" id="UP001054837">
    <property type="component" value="Unassembled WGS sequence"/>
</dbReference>
<evidence type="ECO:0000256" key="3">
    <source>
        <dbReference type="ARBA" id="ARBA00023306"/>
    </source>
</evidence>
<comment type="caution">
    <text evidence="8">The sequence shown here is derived from an EMBL/GenBank/DDBJ whole genome shotgun (WGS) entry which is preliminary data.</text>
</comment>
<accession>A0AAV4VG16</accession>
<keyword evidence="2 4" id="KW-0195">Cyclin</keyword>
<keyword evidence="1" id="KW-0132">Cell division</keyword>
<dbReference type="PANTHER" id="PTHR10177">
    <property type="entry name" value="CYCLINS"/>
    <property type="match status" value="1"/>
</dbReference>
<dbReference type="CDD" id="cd20508">
    <property type="entry name" value="CYCLIN_CCNB3_rpt1"/>
    <property type="match status" value="1"/>
</dbReference>
<evidence type="ECO:0000256" key="4">
    <source>
        <dbReference type="RuleBase" id="RU000383"/>
    </source>
</evidence>
<reference evidence="8 9" key="1">
    <citation type="submission" date="2021-06" db="EMBL/GenBank/DDBJ databases">
        <title>Caerostris darwini draft genome.</title>
        <authorList>
            <person name="Kono N."/>
            <person name="Arakawa K."/>
        </authorList>
    </citation>
    <scope>NUCLEOTIDE SEQUENCE [LARGE SCALE GENOMIC DNA]</scope>
</reference>
<sequence length="423" mass="48031">MEANFTRALRSNKQLAEEENAKGLPKDVSKRTADGNLENGGKKRILGDITNRTKNTSGKTIPKKETKSKASENSVSSVAEKVSYGKSLRSQTSKSSSSSEESVMYVTALEENDSVLETSSLMVPEDTQIEINEIETAPAIPKGIDDFDASCLDDPNNAAAYAYEIFKYYKKREQKFQIKKYLHKQPEITSSMRAILVDWLVEVQESFELNHETLYLSVKVVDMYLMQEIVSKAKLQLIGAVAMFIASKFDERNPPLVDDFLYICDDSYERKEFLETETKILLAIRFNLGIPLSYRFLRRYGRCARVSMEMLTLARYILEMSLMDYEVVDILDSKIAAAALLLAHKMKHSAWSPTLEFYSGYKESELIELAMRLNRNISARSVRQLMTIRTKYSHDVFFCVANIEPLLTTNLGSSDMKTVTSLN</sequence>
<dbReference type="SMART" id="SM01332">
    <property type="entry name" value="Cyclin_C"/>
    <property type="match status" value="1"/>
</dbReference>
<proteinExistence type="inferred from homology"/>
<dbReference type="PIRSF" id="PIRSF001771">
    <property type="entry name" value="Cyclin_A_B_D_E"/>
    <property type="match status" value="1"/>
</dbReference>
<dbReference type="InterPro" id="IPR046965">
    <property type="entry name" value="Cyclin_A/B-like"/>
</dbReference>
<feature type="domain" description="Cyclin-like" evidence="6">
    <location>
        <begin position="198"/>
        <end position="282"/>
    </location>
</feature>
<dbReference type="Pfam" id="PF02984">
    <property type="entry name" value="Cyclin_C"/>
    <property type="match status" value="1"/>
</dbReference>
<dbReference type="SMART" id="SM00385">
    <property type="entry name" value="CYCLIN"/>
    <property type="match status" value="2"/>
</dbReference>
<evidence type="ECO:0000256" key="1">
    <source>
        <dbReference type="ARBA" id="ARBA00022618"/>
    </source>
</evidence>
<feature type="compositionally biased region" description="Polar residues" evidence="5">
    <location>
        <begin position="50"/>
        <end position="59"/>
    </location>
</feature>
<keyword evidence="9" id="KW-1185">Reference proteome</keyword>
<evidence type="ECO:0000256" key="2">
    <source>
        <dbReference type="ARBA" id="ARBA00023127"/>
    </source>
</evidence>
<dbReference type="FunFam" id="1.10.472.10:FF:000001">
    <property type="entry name" value="G2/mitotic-specific cyclin"/>
    <property type="match status" value="1"/>
</dbReference>
<dbReference type="GO" id="GO:0044772">
    <property type="term" value="P:mitotic cell cycle phase transition"/>
    <property type="evidence" value="ECO:0007669"/>
    <property type="project" value="InterPro"/>
</dbReference>
<name>A0AAV4VG16_9ARAC</name>
<dbReference type="AlphaFoldDB" id="A0AAV4VG16"/>
<evidence type="ECO:0000256" key="5">
    <source>
        <dbReference type="SAM" id="MobiDB-lite"/>
    </source>
</evidence>
<dbReference type="InterPro" id="IPR039361">
    <property type="entry name" value="Cyclin"/>
</dbReference>
<keyword evidence="3" id="KW-0131">Cell cycle</keyword>
<dbReference type="GO" id="GO:0051301">
    <property type="term" value="P:cell division"/>
    <property type="evidence" value="ECO:0007669"/>
    <property type="project" value="UniProtKB-KW"/>
</dbReference>
<comment type="similarity">
    <text evidence="4">Belongs to the cyclin family.</text>
</comment>
<dbReference type="InterPro" id="IPR004367">
    <property type="entry name" value="Cyclin_C-dom"/>
</dbReference>
<evidence type="ECO:0000313" key="8">
    <source>
        <dbReference type="EMBL" id="GIY68819.1"/>
    </source>
</evidence>
<organism evidence="8 9">
    <name type="scientific">Caerostris darwini</name>
    <dbReference type="NCBI Taxonomy" id="1538125"/>
    <lineage>
        <taxon>Eukaryota</taxon>
        <taxon>Metazoa</taxon>
        <taxon>Ecdysozoa</taxon>
        <taxon>Arthropoda</taxon>
        <taxon>Chelicerata</taxon>
        <taxon>Arachnida</taxon>
        <taxon>Araneae</taxon>
        <taxon>Araneomorphae</taxon>
        <taxon>Entelegynae</taxon>
        <taxon>Araneoidea</taxon>
        <taxon>Araneidae</taxon>
        <taxon>Caerostris</taxon>
    </lineage>
</organism>
<dbReference type="InterPro" id="IPR013763">
    <property type="entry name" value="Cyclin-like_dom"/>
</dbReference>
<evidence type="ECO:0000259" key="6">
    <source>
        <dbReference type="SMART" id="SM00385"/>
    </source>
</evidence>
<dbReference type="GO" id="GO:0016538">
    <property type="term" value="F:cyclin-dependent protein serine/threonine kinase regulator activity"/>
    <property type="evidence" value="ECO:0007669"/>
    <property type="project" value="InterPro"/>
</dbReference>
<evidence type="ECO:0000313" key="9">
    <source>
        <dbReference type="Proteomes" id="UP001054837"/>
    </source>
</evidence>
<evidence type="ECO:0008006" key="10">
    <source>
        <dbReference type="Google" id="ProtNLM"/>
    </source>
</evidence>
<dbReference type="Gene3D" id="1.10.472.10">
    <property type="entry name" value="Cyclin-like"/>
    <property type="match status" value="2"/>
</dbReference>
<dbReference type="EMBL" id="BPLQ01012955">
    <property type="protein sequence ID" value="GIY68819.1"/>
    <property type="molecule type" value="Genomic_DNA"/>
</dbReference>
<feature type="region of interest" description="Disordered" evidence="5">
    <location>
        <begin position="1"/>
        <end position="101"/>
    </location>
</feature>
<dbReference type="InterPro" id="IPR006671">
    <property type="entry name" value="Cyclin_N"/>
</dbReference>
<feature type="domain" description="Cyclin-like" evidence="6">
    <location>
        <begin position="295"/>
        <end position="375"/>
    </location>
</feature>
<evidence type="ECO:0000259" key="7">
    <source>
        <dbReference type="SMART" id="SM01332"/>
    </source>
</evidence>